<accession>A0A346AYD7</accession>
<sequence length="188" mass="21972">MEKGTAISLYEGERILWQGKPGCSWRNLVKPSDILKVPIGLLFFLFALSWEGAALSVPGLWGLVAPLFGLPFIAAGAYCSVGRFVHRRWQRRQIAYVLTSERILTVYRSRLVCRFYHTLRYLEKRENGDGSGTILFDKRPVDWHDFHFTFFNELIREREYEYAAIDDVDAVWALIEAQRRRWRKPSAK</sequence>
<dbReference type="KEGG" id="meg:DKB62_04475"/>
<dbReference type="Proteomes" id="UP000254337">
    <property type="component" value="Chromosome"/>
</dbReference>
<keyword evidence="3" id="KW-1185">Reference proteome</keyword>
<dbReference type="OrthoDB" id="199424at2"/>
<evidence type="ECO:0000256" key="1">
    <source>
        <dbReference type="SAM" id="Phobius"/>
    </source>
</evidence>
<evidence type="ECO:0000313" key="2">
    <source>
        <dbReference type="EMBL" id="AXL20880.1"/>
    </source>
</evidence>
<dbReference type="AlphaFoldDB" id="A0A346AYD7"/>
<gene>
    <name evidence="2" type="ORF">DKB62_04475</name>
</gene>
<feature type="transmembrane region" description="Helical" evidence="1">
    <location>
        <begin position="59"/>
        <end position="81"/>
    </location>
</feature>
<protein>
    <submittedName>
        <fullName evidence="2">Uncharacterized protein</fullName>
    </submittedName>
</protein>
<keyword evidence="1" id="KW-0812">Transmembrane</keyword>
<feature type="transmembrane region" description="Helical" evidence="1">
    <location>
        <begin position="34"/>
        <end position="53"/>
    </location>
</feature>
<name>A0A346AYD7_9FIRM</name>
<reference evidence="2 3" key="1">
    <citation type="submission" date="2018-05" db="EMBL/GenBank/DDBJ databases">
        <title>Complete genome sequence of Megasphaera sp. AJH120T, isolated from the ceca of a chicken.</title>
        <authorList>
            <person name="Maki J."/>
            <person name="Looft T."/>
        </authorList>
    </citation>
    <scope>NUCLEOTIDE SEQUENCE [LARGE SCALE GENOMIC DNA]</scope>
    <source>
        <strain evidence="2 3">AJH120</strain>
    </source>
</reference>
<evidence type="ECO:0000313" key="3">
    <source>
        <dbReference type="Proteomes" id="UP000254337"/>
    </source>
</evidence>
<keyword evidence="1" id="KW-1133">Transmembrane helix</keyword>
<dbReference type="EMBL" id="CP029462">
    <property type="protein sequence ID" value="AXL20880.1"/>
    <property type="molecule type" value="Genomic_DNA"/>
</dbReference>
<organism evidence="2 3">
    <name type="scientific">Megasphaera stantonii</name>
    <dbReference type="NCBI Taxonomy" id="2144175"/>
    <lineage>
        <taxon>Bacteria</taxon>
        <taxon>Bacillati</taxon>
        <taxon>Bacillota</taxon>
        <taxon>Negativicutes</taxon>
        <taxon>Veillonellales</taxon>
        <taxon>Veillonellaceae</taxon>
        <taxon>Megasphaera</taxon>
    </lineage>
</organism>
<proteinExistence type="predicted"/>
<keyword evidence="1" id="KW-0472">Membrane</keyword>